<protein>
    <recommendedName>
        <fullName evidence="4">GTP cyclohydrolase 1 feedback regulatory protein</fullName>
    </recommendedName>
    <alternativeName>
        <fullName evidence="8">GTP cyclohydrolase I feedback regulatory protein</fullName>
    </alternativeName>
</protein>
<dbReference type="Pfam" id="PF06399">
    <property type="entry name" value="GFRP"/>
    <property type="match status" value="1"/>
</dbReference>
<evidence type="ECO:0000256" key="4">
    <source>
        <dbReference type="ARBA" id="ARBA00020099"/>
    </source>
</evidence>
<evidence type="ECO:0000256" key="5">
    <source>
        <dbReference type="ARBA" id="ARBA00022490"/>
    </source>
</evidence>
<dbReference type="GO" id="GO:0031965">
    <property type="term" value="C:nuclear membrane"/>
    <property type="evidence" value="ECO:0007669"/>
    <property type="project" value="UniProtKB-SubCell"/>
</dbReference>
<dbReference type="PANTHER" id="PTHR16852">
    <property type="entry name" value="GTP CYCLOHYDROLASE 1 FEEDBACK REGULATORY PROTEIN"/>
    <property type="match status" value="1"/>
</dbReference>
<evidence type="ECO:0000256" key="2">
    <source>
        <dbReference type="ARBA" id="ARBA00004514"/>
    </source>
</evidence>
<dbReference type="OMA" id="PNLMHYL"/>
<dbReference type="InterPro" id="IPR009112">
    <property type="entry name" value="GTP_CycHdrlase_I_reg"/>
</dbReference>
<keyword evidence="7" id="KW-0539">Nucleus</keyword>
<evidence type="ECO:0000256" key="8">
    <source>
        <dbReference type="ARBA" id="ARBA00032599"/>
    </source>
</evidence>
<dbReference type="EMBL" id="KK118391">
    <property type="protein sequence ID" value="KFM72873.1"/>
    <property type="molecule type" value="Genomic_DNA"/>
</dbReference>
<comment type="similarity">
    <text evidence="3">Belongs to the GFRP family.</text>
</comment>
<dbReference type="GO" id="GO:0044549">
    <property type="term" value="F:GTP cyclohydrolase binding"/>
    <property type="evidence" value="ECO:0007669"/>
    <property type="project" value="TreeGrafter"/>
</dbReference>
<keyword evidence="6" id="KW-0472">Membrane</keyword>
<keyword evidence="10" id="KW-1185">Reference proteome</keyword>
<proteinExistence type="inferred from homology"/>
<feature type="non-terminal residue" evidence="9">
    <location>
        <position position="89"/>
    </location>
</feature>
<dbReference type="GO" id="GO:0009890">
    <property type="term" value="P:negative regulation of biosynthetic process"/>
    <property type="evidence" value="ECO:0007669"/>
    <property type="project" value="InterPro"/>
</dbReference>
<evidence type="ECO:0000313" key="9">
    <source>
        <dbReference type="EMBL" id="KFM72873.1"/>
    </source>
</evidence>
<dbReference type="OrthoDB" id="64291at2759"/>
<evidence type="ECO:0000256" key="6">
    <source>
        <dbReference type="ARBA" id="ARBA00023136"/>
    </source>
</evidence>
<evidence type="ECO:0000313" key="10">
    <source>
        <dbReference type="Proteomes" id="UP000054359"/>
    </source>
</evidence>
<evidence type="ECO:0000256" key="1">
    <source>
        <dbReference type="ARBA" id="ARBA00004126"/>
    </source>
</evidence>
<dbReference type="InterPro" id="IPR036717">
    <property type="entry name" value="GFRP_sf"/>
</dbReference>
<dbReference type="SUPFAM" id="SSF69761">
    <property type="entry name" value="GTP cyclohydrolase I feedback regulatory protein, GFRP"/>
    <property type="match status" value="1"/>
</dbReference>
<name>A0A087U684_STEMI</name>
<dbReference type="STRING" id="407821.A0A087U684"/>
<gene>
    <name evidence="9" type="ORF">X975_19378</name>
</gene>
<dbReference type="PANTHER" id="PTHR16852:SF2">
    <property type="entry name" value="GTP CYCLOHYDROLASE 1 FEEDBACK REGULATORY PROTEIN"/>
    <property type="match status" value="1"/>
</dbReference>
<accession>A0A087U684</accession>
<evidence type="ECO:0000256" key="3">
    <source>
        <dbReference type="ARBA" id="ARBA00007605"/>
    </source>
</evidence>
<organism evidence="9 10">
    <name type="scientific">Stegodyphus mimosarum</name>
    <name type="common">African social velvet spider</name>
    <dbReference type="NCBI Taxonomy" id="407821"/>
    <lineage>
        <taxon>Eukaryota</taxon>
        <taxon>Metazoa</taxon>
        <taxon>Ecdysozoa</taxon>
        <taxon>Arthropoda</taxon>
        <taxon>Chelicerata</taxon>
        <taxon>Arachnida</taxon>
        <taxon>Araneae</taxon>
        <taxon>Araneomorphae</taxon>
        <taxon>Entelegynae</taxon>
        <taxon>Eresoidea</taxon>
        <taxon>Eresidae</taxon>
        <taxon>Stegodyphus</taxon>
    </lineage>
</organism>
<dbReference type="GO" id="GO:0016787">
    <property type="term" value="F:hydrolase activity"/>
    <property type="evidence" value="ECO:0007669"/>
    <property type="project" value="UniProtKB-KW"/>
</dbReference>
<dbReference type="Proteomes" id="UP000054359">
    <property type="component" value="Unassembled WGS sequence"/>
</dbReference>
<keyword evidence="5" id="KW-0963">Cytoplasm</keyword>
<dbReference type="AlphaFoldDB" id="A0A087U684"/>
<dbReference type="FunFam" id="3.30.1410.10:FF:000001">
    <property type="entry name" value="GTP cyclohydrolase 1 feedback regulatory protein"/>
    <property type="match status" value="1"/>
</dbReference>
<reference evidence="9 10" key="1">
    <citation type="submission" date="2013-11" db="EMBL/GenBank/DDBJ databases">
        <title>Genome sequencing of Stegodyphus mimosarum.</title>
        <authorList>
            <person name="Bechsgaard J."/>
        </authorList>
    </citation>
    <scope>NUCLEOTIDE SEQUENCE [LARGE SCALE GENOMIC DNA]</scope>
</reference>
<evidence type="ECO:0000256" key="7">
    <source>
        <dbReference type="ARBA" id="ARBA00023242"/>
    </source>
</evidence>
<keyword evidence="9" id="KW-0378">Hydrolase</keyword>
<dbReference type="Gene3D" id="3.30.1410.10">
    <property type="entry name" value="GTP cyclohydrolase I feedback regulatory protein GFRP"/>
    <property type="match status" value="1"/>
</dbReference>
<dbReference type="GO" id="GO:0005829">
    <property type="term" value="C:cytosol"/>
    <property type="evidence" value="ECO:0007669"/>
    <property type="project" value="UniProtKB-SubCell"/>
</dbReference>
<comment type="subcellular location">
    <subcellularLocation>
        <location evidence="2">Cytoplasm</location>
        <location evidence="2">Cytosol</location>
    </subcellularLocation>
    <subcellularLocation>
        <location evidence="1">Nucleus membrane</location>
    </subcellularLocation>
</comment>
<sequence length="89" mass="9965">MPYVVISTQIRVENGPTVVGDEKSDPDLMKYLGAELITQLGNDFKEYRCSDPPRVILDKLELKGYKVIAMAGIGQTCVWTLGKPPEFLY</sequence>